<sequence length="169" mass="19135">MKYNHLVVLLLSATAVASAWPTVSQTQYEFEPLRESQETSEGGRGWQTWNALVNWLRPATNYITQRLPNKTPSEFASDVRDTAVDLRDRAAAHPVVQGVGRVVRPVHEWVSNTASELSKTSFRDMYDGAMNTVRRADETVADWLNRRGSQQQLSQYNYDVADGVEQVLH</sequence>
<feature type="chain" id="PRO_5034581159" evidence="1">
    <location>
        <begin position="20"/>
        <end position="169"/>
    </location>
</feature>
<dbReference type="GeneID" id="108681463"/>
<evidence type="ECO:0000256" key="1">
    <source>
        <dbReference type="SAM" id="SignalP"/>
    </source>
</evidence>
<feature type="signal peptide" evidence="1">
    <location>
        <begin position="1"/>
        <end position="19"/>
    </location>
</feature>
<accession>A0A8B7PIJ7</accession>
<dbReference type="Proteomes" id="UP000694843">
    <property type="component" value="Unplaced"/>
</dbReference>
<dbReference type="AlphaFoldDB" id="A0A8B7PIJ7"/>
<evidence type="ECO:0000313" key="3">
    <source>
        <dbReference type="RefSeq" id="XP_018025983.1"/>
    </source>
</evidence>
<evidence type="ECO:0000313" key="2">
    <source>
        <dbReference type="Proteomes" id="UP000694843"/>
    </source>
</evidence>
<proteinExistence type="predicted"/>
<protein>
    <submittedName>
        <fullName evidence="3">Uncharacterized protein LOC108681463</fullName>
    </submittedName>
</protein>
<keyword evidence="1" id="KW-0732">Signal</keyword>
<keyword evidence="2" id="KW-1185">Reference proteome</keyword>
<dbReference type="OrthoDB" id="6364842at2759"/>
<gene>
    <name evidence="3" type="primary">LOC108681463</name>
</gene>
<dbReference type="KEGG" id="hazt:108681463"/>
<dbReference type="RefSeq" id="XP_018025983.1">
    <property type="nucleotide sequence ID" value="XM_018170494.2"/>
</dbReference>
<name>A0A8B7PIJ7_HYAAZ</name>
<organism evidence="2 3">
    <name type="scientific">Hyalella azteca</name>
    <name type="common">Amphipod</name>
    <dbReference type="NCBI Taxonomy" id="294128"/>
    <lineage>
        <taxon>Eukaryota</taxon>
        <taxon>Metazoa</taxon>
        <taxon>Ecdysozoa</taxon>
        <taxon>Arthropoda</taxon>
        <taxon>Crustacea</taxon>
        <taxon>Multicrustacea</taxon>
        <taxon>Malacostraca</taxon>
        <taxon>Eumalacostraca</taxon>
        <taxon>Peracarida</taxon>
        <taxon>Amphipoda</taxon>
        <taxon>Senticaudata</taxon>
        <taxon>Talitrida</taxon>
        <taxon>Talitroidea</taxon>
        <taxon>Hyalellidae</taxon>
        <taxon>Hyalella</taxon>
    </lineage>
</organism>
<reference evidence="3" key="1">
    <citation type="submission" date="2025-08" db="UniProtKB">
        <authorList>
            <consortium name="RefSeq"/>
        </authorList>
    </citation>
    <scope>IDENTIFICATION</scope>
    <source>
        <tissue evidence="3">Whole organism</tissue>
    </source>
</reference>